<dbReference type="Gramene" id="CMR031CT">
    <property type="protein sequence ID" value="CMR031CT"/>
    <property type="gene ID" value="CMR031C"/>
</dbReference>
<dbReference type="AlphaFoldDB" id="M1V6N2"/>
<reference evidence="2 3" key="1">
    <citation type="journal article" date="2004" name="Nature">
        <title>Genome sequence of the ultrasmall unicellular red alga Cyanidioschyzon merolae 10D.</title>
        <authorList>
            <person name="Matsuzaki M."/>
            <person name="Misumi O."/>
            <person name="Shin-i T."/>
            <person name="Maruyama S."/>
            <person name="Takahara M."/>
            <person name="Miyagishima S."/>
            <person name="Mori T."/>
            <person name="Nishida K."/>
            <person name="Yagisawa F."/>
            <person name="Nishida K."/>
            <person name="Yoshida Y."/>
            <person name="Nishimura Y."/>
            <person name="Nakao S."/>
            <person name="Kobayashi T."/>
            <person name="Momoyama Y."/>
            <person name="Higashiyama T."/>
            <person name="Minoda A."/>
            <person name="Sano M."/>
            <person name="Nomoto H."/>
            <person name="Oishi K."/>
            <person name="Hayashi H."/>
            <person name="Ohta F."/>
            <person name="Nishizaka S."/>
            <person name="Haga S."/>
            <person name="Miura S."/>
            <person name="Morishita T."/>
            <person name="Kabeya Y."/>
            <person name="Terasawa K."/>
            <person name="Suzuki Y."/>
            <person name="Ishii Y."/>
            <person name="Asakawa S."/>
            <person name="Takano H."/>
            <person name="Ohta N."/>
            <person name="Kuroiwa H."/>
            <person name="Tanaka K."/>
            <person name="Shimizu N."/>
            <person name="Sugano S."/>
            <person name="Sato N."/>
            <person name="Nozaki H."/>
            <person name="Ogasawara N."/>
            <person name="Kohara Y."/>
            <person name="Kuroiwa T."/>
        </authorList>
    </citation>
    <scope>NUCLEOTIDE SEQUENCE [LARGE SCALE GENOMIC DNA]</scope>
    <source>
        <strain evidence="2 3">10D</strain>
    </source>
</reference>
<dbReference type="GeneID" id="16996988"/>
<accession>M1V6N2</accession>
<reference evidence="2 3" key="2">
    <citation type="journal article" date="2007" name="BMC Biol.">
        <title>A 100%-complete sequence reveals unusually simple genomic features in the hot-spring red alga Cyanidioschyzon merolae.</title>
        <authorList>
            <person name="Nozaki H."/>
            <person name="Takano H."/>
            <person name="Misumi O."/>
            <person name="Terasawa K."/>
            <person name="Matsuzaki M."/>
            <person name="Maruyama S."/>
            <person name="Nishida K."/>
            <person name="Yagisawa F."/>
            <person name="Yoshida Y."/>
            <person name="Fujiwara T."/>
            <person name="Takio S."/>
            <person name="Tamura K."/>
            <person name="Chung S.J."/>
            <person name="Nakamura S."/>
            <person name="Kuroiwa H."/>
            <person name="Tanaka K."/>
            <person name="Sato N."/>
            <person name="Kuroiwa T."/>
        </authorList>
    </citation>
    <scope>NUCLEOTIDE SEQUENCE [LARGE SCALE GENOMIC DNA]</scope>
    <source>
        <strain evidence="2 3">10D</strain>
    </source>
</reference>
<feature type="compositionally biased region" description="Basic and acidic residues" evidence="1">
    <location>
        <begin position="68"/>
        <end position="77"/>
    </location>
</feature>
<evidence type="ECO:0000313" key="3">
    <source>
        <dbReference type="Proteomes" id="UP000007014"/>
    </source>
</evidence>
<dbReference type="OrthoDB" id="128867at2759"/>
<proteinExistence type="predicted"/>
<keyword evidence="3" id="KW-1185">Reference proteome</keyword>
<dbReference type="RefSeq" id="XP_005538351.1">
    <property type="nucleotide sequence ID" value="XM_005538294.1"/>
</dbReference>
<dbReference type="KEGG" id="cme:CYME_CMR031C"/>
<sequence>MQQVRTPVSAFLEQDADVNHDMGFLESVPAPAAVVLTGPVRWLRLGESGIATIVGGRSWVIGALRSREPGVSEHEPRPAVTEEDERKLQRSSSSARVLQWDHWCRGLHTDPITALCAELSLVGTARGTILRLPNTSADNREPARAPSYQTYELEVIMQTAHSSIIGLNSKAVATDAGHLYRIDLESACFELHGMVGTGFSAFAALEHSFEVMTATLDGAVRCWDLRVRADACSAASELPSALLASSISAFPRPQGSIPLCMDVDERYLVAGTDCGDVLEWDRRQPASLLRADRLHEGPVLDARSVQCAGGQRKIASCGTDGRVYFGSTAADLGPVVRGGPGADFANSLDIIQTERLIAFGGDAGLVYVYAI</sequence>
<feature type="region of interest" description="Disordered" evidence="1">
    <location>
        <begin position="68"/>
        <end position="88"/>
    </location>
</feature>
<dbReference type="Proteomes" id="UP000007014">
    <property type="component" value="Chromosome 18"/>
</dbReference>
<dbReference type="HOGENOM" id="CLU_746721_0_0_1"/>
<dbReference type="InterPro" id="IPR036322">
    <property type="entry name" value="WD40_repeat_dom_sf"/>
</dbReference>
<evidence type="ECO:0000313" key="2">
    <source>
        <dbReference type="EMBL" id="BAM82315.1"/>
    </source>
</evidence>
<dbReference type="SUPFAM" id="SSF50978">
    <property type="entry name" value="WD40 repeat-like"/>
    <property type="match status" value="1"/>
</dbReference>
<dbReference type="EMBL" id="AP006500">
    <property type="protein sequence ID" value="BAM82315.1"/>
    <property type="molecule type" value="Genomic_DNA"/>
</dbReference>
<organism evidence="2 3">
    <name type="scientific">Cyanidioschyzon merolae (strain NIES-3377 / 10D)</name>
    <name type="common">Unicellular red alga</name>
    <dbReference type="NCBI Taxonomy" id="280699"/>
    <lineage>
        <taxon>Eukaryota</taxon>
        <taxon>Rhodophyta</taxon>
        <taxon>Bangiophyceae</taxon>
        <taxon>Cyanidiales</taxon>
        <taxon>Cyanidiaceae</taxon>
        <taxon>Cyanidioschyzon</taxon>
    </lineage>
</organism>
<name>M1V6N2_CYAM1</name>
<dbReference type="Gene3D" id="2.130.10.10">
    <property type="entry name" value="YVTN repeat-like/Quinoprotein amine dehydrogenase"/>
    <property type="match status" value="1"/>
</dbReference>
<dbReference type="InterPro" id="IPR015943">
    <property type="entry name" value="WD40/YVTN_repeat-like_dom_sf"/>
</dbReference>
<protein>
    <submittedName>
        <fullName evidence="2">Uncharacterized protein</fullName>
    </submittedName>
</protein>
<evidence type="ECO:0000256" key="1">
    <source>
        <dbReference type="SAM" id="MobiDB-lite"/>
    </source>
</evidence>
<gene>
    <name evidence="2" type="ORF">CYME_CMR031C</name>
</gene>